<proteinExistence type="predicted"/>
<name>A0A6G8IMP0_9BURK</name>
<dbReference type="Pfam" id="PF00857">
    <property type="entry name" value="Isochorismatase"/>
    <property type="match status" value="1"/>
</dbReference>
<dbReference type="AlphaFoldDB" id="A0A6G8IMP0"/>
<feature type="domain" description="Isochorismatase-like" evidence="2">
    <location>
        <begin position="5"/>
        <end position="162"/>
    </location>
</feature>
<evidence type="ECO:0000259" key="2">
    <source>
        <dbReference type="Pfam" id="PF00857"/>
    </source>
</evidence>
<keyword evidence="1" id="KW-0378">Hydrolase</keyword>
<dbReference type="Gene3D" id="3.40.50.850">
    <property type="entry name" value="Isochorismatase-like"/>
    <property type="match status" value="1"/>
</dbReference>
<dbReference type="InterPro" id="IPR000868">
    <property type="entry name" value="Isochorismatase-like_dom"/>
</dbReference>
<sequence>MPKPALIVIDVQNDYFPNGLFPLWNAEAALAATLKAMAAARAQGLPVVLVQHVSKAPPGAAPFFNADSEGVKIHPQVLAAAPDAPVVVKHQADSFAQTTLAQELKARGVDELLLCGMMTQHCVTYTALSKSAEAYGKVTVLGDATTTLSEVVHKLALGGLGTRVNMATVAQALGG</sequence>
<evidence type="ECO:0000256" key="1">
    <source>
        <dbReference type="ARBA" id="ARBA00022801"/>
    </source>
</evidence>
<evidence type="ECO:0000313" key="3">
    <source>
        <dbReference type="EMBL" id="QIM54250.1"/>
    </source>
</evidence>
<dbReference type="RefSeq" id="WP_166230039.1">
    <property type="nucleotide sequence ID" value="NZ_CP049989.1"/>
</dbReference>
<organism evidence="3 4">
    <name type="scientific">Hydrogenophaga crocea</name>
    <dbReference type="NCBI Taxonomy" id="2716225"/>
    <lineage>
        <taxon>Bacteria</taxon>
        <taxon>Pseudomonadati</taxon>
        <taxon>Pseudomonadota</taxon>
        <taxon>Betaproteobacteria</taxon>
        <taxon>Burkholderiales</taxon>
        <taxon>Comamonadaceae</taxon>
        <taxon>Hydrogenophaga</taxon>
    </lineage>
</organism>
<dbReference type="PANTHER" id="PTHR43540:SF15">
    <property type="entry name" value="BLR5631 PROTEIN"/>
    <property type="match status" value="1"/>
</dbReference>
<reference evidence="3 4" key="1">
    <citation type="submission" date="2020-03" db="EMBL/GenBank/DDBJ databases">
        <title>Hydrogenophaga sp. nov. isolated from cyanobacterial mat.</title>
        <authorList>
            <person name="Thorat V."/>
            <person name="Kirdat K."/>
            <person name="Tiwarekar B."/>
            <person name="Costa E.D."/>
            <person name="Yadav A."/>
        </authorList>
    </citation>
    <scope>NUCLEOTIDE SEQUENCE [LARGE SCALE GENOMIC DNA]</scope>
    <source>
        <strain evidence="3 4">BA0156</strain>
    </source>
</reference>
<dbReference type="InterPro" id="IPR050272">
    <property type="entry name" value="Isochorismatase-like_hydrls"/>
</dbReference>
<dbReference type="EMBL" id="CP049989">
    <property type="protein sequence ID" value="QIM54250.1"/>
    <property type="molecule type" value="Genomic_DNA"/>
</dbReference>
<dbReference type="PANTHER" id="PTHR43540">
    <property type="entry name" value="PEROXYUREIDOACRYLATE/UREIDOACRYLATE AMIDOHYDROLASE-RELATED"/>
    <property type="match status" value="1"/>
</dbReference>
<dbReference type="GO" id="GO:0016787">
    <property type="term" value="F:hydrolase activity"/>
    <property type="evidence" value="ECO:0007669"/>
    <property type="project" value="UniProtKB-KW"/>
</dbReference>
<protein>
    <submittedName>
        <fullName evidence="3">Isochorismatase family protein</fullName>
    </submittedName>
</protein>
<accession>A0A6G8IMP0</accession>
<keyword evidence="4" id="KW-1185">Reference proteome</keyword>
<dbReference type="Proteomes" id="UP000503162">
    <property type="component" value="Chromosome"/>
</dbReference>
<dbReference type="InterPro" id="IPR036380">
    <property type="entry name" value="Isochorismatase-like_sf"/>
</dbReference>
<evidence type="ECO:0000313" key="4">
    <source>
        <dbReference type="Proteomes" id="UP000503162"/>
    </source>
</evidence>
<dbReference type="KEGG" id="hcz:G9Q37_19870"/>
<dbReference type="SUPFAM" id="SSF52499">
    <property type="entry name" value="Isochorismatase-like hydrolases"/>
    <property type="match status" value="1"/>
</dbReference>
<gene>
    <name evidence="3" type="ORF">G9Q37_19870</name>
</gene>